<dbReference type="NCBIfam" id="NF000282">
    <property type="entry name" value="RND_permease_1"/>
    <property type="match status" value="1"/>
</dbReference>
<keyword evidence="8 9" id="KW-0472">Membrane</keyword>
<dbReference type="AlphaFoldDB" id="A0A1Y5T0S9"/>
<proteinExistence type="inferred from homology"/>
<feature type="transmembrane region" description="Helical" evidence="9">
    <location>
        <begin position="967"/>
        <end position="986"/>
    </location>
</feature>
<evidence type="ECO:0000256" key="4">
    <source>
        <dbReference type="ARBA" id="ARBA00022475"/>
    </source>
</evidence>
<feature type="transmembrane region" description="Helical" evidence="9">
    <location>
        <begin position="921"/>
        <end position="946"/>
    </location>
</feature>
<feature type="transmembrane region" description="Helical" evidence="9">
    <location>
        <begin position="395"/>
        <end position="415"/>
    </location>
</feature>
<feature type="transmembrane region" description="Helical" evidence="9">
    <location>
        <begin position="867"/>
        <end position="885"/>
    </location>
</feature>
<comment type="similarity">
    <text evidence="2 9">Belongs to the resistance-nodulation-cell division (RND) (TC 2.A.6) family.</text>
</comment>
<evidence type="ECO:0000256" key="9">
    <source>
        <dbReference type="RuleBase" id="RU364070"/>
    </source>
</evidence>
<evidence type="ECO:0000313" key="11">
    <source>
        <dbReference type="Proteomes" id="UP000193077"/>
    </source>
</evidence>
<dbReference type="GO" id="GO:0005886">
    <property type="term" value="C:plasma membrane"/>
    <property type="evidence" value="ECO:0007669"/>
    <property type="project" value="UniProtKB-SubCell"/>
</dbReference>
<comment type="subcellular location">
    <subcellularLocation>
        <location evidence="1 9">Cell inner membrane</location>
        <topology evidence="1 9">Multi-pass membrane protein</topology>
    </subcellularLocation>
</comment>
<feature type="transmembrane region" description="Helical" evidence="9">
    <location>
        <begin position="998"/>
        <end position="1023"/>
    </location>
</feature>
<dbReference type="InterPro" id="IPR004764">
    <property type="entry name" value="MdtF-like"/>
</dbReference>
<dbReference type="Gene3D" id="3.30.70.1440">
    <property type="entry name" value="Multidrug efflux transporter AcrB pore domain"/>
    <property type="match status" value="1"/>
</dbReference>
<evidence type="ECO:0000256" key="2">
    <source>
        <dbReference type="ARBA" id="ARBA00010942"/>
    </source>
</evidence>
<feature type="transmembrane region" description="Helical" evidence="9">
    <location>
        <begin position="342"/>
        <end position="361"/>
    </location>
</feature>
<dbReference type="Gene3D" id="3.30.2090.10">
    <property type="entry name" value="Multidrug efflux transporter AcrB TolC docking domain, DN and DC subdomains"/>
    <property type="match status" value="2"/>
</dbReference>
<dbReference type="PANTHER" id="PTHR32063">
    <property type="match status" value="1"/>
</dbReference>
<organism evidence="10 11">
    <name type="scientific">Falsiruegeria litorea R37</name>
    <dbReference type="NCBI Taxonomy" id="1200284"/>
    <lineage>
        <taxon>Bacteria</taxon>
        <taxon>Pseudomonadati</taxon>
        <taxon>Pseudomonadota</taxon>
        <taxon>Alphaproteobacteria</taxon>
        <taxon>Rhodobacterales</taxon>
        <taxon>Roseobacteraceae</taxon>
        <taxon>Falsiruegeria</taxon>
    </lineage>
</organism>
<dbReference type="RefSeq" id="WP_085796175.1">
    <property type="nucleotide sequence ID" value="NZ_FWFO01000001.1"/>
</dbReference>
<dbReference type="Pfam" id="PF00873">
    <property type="entry name" value="ACR_tran"/>
    <property type="match status" value="1"/>
</dbReference>
<dbReference type="FunFam" id="1.20.1640.10:FF:000001">
    <property type="entry name" value="Efflux pump membrane transporter"/>
    <property type="match status" value="1"/>
</dbReference>
<dbReference type="PANTHER" id="PTHR32063:SF76">
    <property type="entry name" value="EFFLUX PUMP MEMBRANE TRANSPORTER"/>
    <property type="match status" value="1"/>
</dbReference>
<keyword evidence="11" id="KW-1185">Reference proteome</keyword>
<feature type="transmembrane region" description="Helical" evidence="9">
    <location>
        <begin position="472"/>
        <end position="499"/>
    </location>
</feature>
<keyword evidence="7 9" id="KW-1133">Transmembrane helix</keyword>
<dbReference type="EMBL" id="FWFO01000001">
    <property type="protein sequence ID" value="SLN49462.1"/>
    <property type="molecule type" value="Genomic_DNA"/>
</dbReference>
<evidence type="ECO:0000256" key="1">
    <source>
        <dbReference type="ARBA" id="ARBA00004429"/>
    </source>
</evidence>
<feature type="transmembrane region" description="Helical" evidence="9">
    <location>
        <begin position="368"/>
        <end position="389"/>
    </location>
</feature>
<name>A0A1Y5T0S9_9RHOB</name>
<sequence>MFSAIFISRPKTALVISLVLTILGGIGYFALPVAQFPDITPPVVGVTANYTGANAETVENAVAAPIEAQVNGVDDMIYMTSTSADNGSYSLNVTFEVGTDPDIASVNVQNRVAQAMASLPTEVTSSGVVTQKSSTNMLMVVTLTSPGGTYDDLFLSNYASINLKDALARVAGVGKADVLTNLSYAMRIWMDPDKMAGLSITPGDVISAIREQNTEVSAGAIGAPPVPGNQTFQYTIKTKGRLTSAQEFEDIVVRTGDAGSVVRVKDIAKVELGSQFYSASGYYEGQPATVLGIYQAPGANALAVSDLVTAELERLSRTFPDDVEYEVPFNSTDFVQQSLNDVVSTLMLTFALVISVVFIFLGSFRATLIPAVAIPVSLIGTFAFLLAFGMSLNTISLFALVLAIGIVVDDAIVVVENVERIIAEEGLEPAEATRKAMGQITGPVIATTLVLLAVFVPVTFMPGITGRLYSQFAVTISTAVVISSINALTLSPAMCALVLKARSGPPTGLLAMFEGFIGGMRTGYVGIVRRLLRVPLIGLAIIAAFGVGTGVLFSNTSKGFIPLEDNGYLFVDIQLPDAATLGRTEEVTSRVNQQLREIPGVANTVLVNGFSLLNGLTTNGAMIIVNLDSWDDRQTDELSANGILEKVLGVAYGEAAASIVAFNPPPISGLGMSAGVEMEVQQTAGGSAQDLAAAVGSFVYAANQSDEIAQAYTTFRANVPQLFVDLDREKAKTLQVSVAEVFQTMQAHLGSYYVNDFNLFGRVYRVMIQAEGSYRNKIDSIGNLYVRSTKGEMVPLGTLIDVENVLGPVLLKRHNLFRSATVTAVPAEGLSTGDAIRVMSETSQTALPPGYAYEWTGTAQQQLDSAGLVQVILIMAVLFGYLFLVAQYESWTMPVSILLSVIVAMFGAVAAVAVVGSDINLYTQIGMIMLIGMAAKNGILIVEFAMEQRAAGLSIREAAAEAAHQRFRAVMMTALSFLLGVVPLLAANGAGAASQKAIGVAVFGGMLAATVVGVVVVPVLYAVMQSAREWVKGSKGGDPEPPNDAATPAE</sequence>
<feature type="transmembrane region" description="Helical" evidence="9">
    <location>
        <begin position="436"/>
        <end position="460"/>
    </location>
</feature>
<feature type="transmembrane region" description="Helical" evidence="9">
    <location>
        <begin position="897"/>
        <end position="915"/>
    </location>
</feature>
<dbReference type="OrthoDB" id="9807350at2"/>
<accession>A0A1Y5T0S9</accession>
<feature type="transmembrane region" description="Helical" evidence="9">
    <location>
        <begin position="531"/>
        <end position="553"/>
    </location>
</feature>
<dbReference type="PRINTS" id="PR00702">
    <property type="entry name" value="ACRIFLAVINRP"/>
</dbReference>
<gene>
    <name evidence="10" type="primary">bepG</name>
    <name evidence="10" type="ORF">TRL7639_02743</name>
</gene>
<evidence type="ECO:0000256" key="5">
    <source>
        <dbReference type="ARBA" id="ARBA00022519"/>
    </source>
</evidence>
<keyword evidence="4" id="KW-1003">Cell membrane</keyword>
<evidence type="ECO:0000313" key="10">
    <source>
        <dbReference type="EMBL" id="SLN49462.1"/>
    </source>
</evidence>
<dbReference type="Gene3D" id="3.30.70.1430">
    <property type="entry name" value="Multidrug efflux transporter AcrB pore domain"/>
    <property type="match status" value="2"/>
</dbReference>
<keyword evidence="6 9" id="KW-0812">Transmembrane</keyword>
<dbReference type="InterPro" id="IPR027463">
    <property type="entry name" value="AcrB_DN_DC_subdom"/>
</dbReference>
<dbReference type="GO" id="GO:0015562">
    <property type="term" value="F:efflux transmembrane transporter activity"/>
    <property type="evidence" value="ECO:0007669"/>
    <property type="project" value="InterPro"/>
</dbReference>
<evidence type="ECO:0000256" key="3">
    <source>
        <dbReference type="ARBA" id="ARBA00022448"/>
    </source>
</evidence>
<keyword evidence="3 9" id="KW-0813">Transport</keyword>
<dbReference type="Proteomes" id="UP000193077">
    <property type="component" value="Unassembled WGS sequence"/>
</dbReference>
<feature type="transmembrane region" description="Helical" evidence="9">
    <location>
        <begin position="12"/>
        <end position="31"/>
    </location>
</feature>
<dbReference type="NCBIfam" id="TIGR00915">
    <property type="entry name" value="2A0602"/>
    <property type="match status" value="1"/>
</dbReference>
<keyword evidence="5 9" id="KW-0997">Cell inner membrane</keyword>
<dbReference type="Gene3D" id="3.30.70.1320">
    <property type="entry name" value="Multidrug efflux transporter AcrB pore domain like"/>
    <property type="match status" value="1"/>
</dbReference>
<dbReference type="Gene3D" id="1.20.1640.10">
    <property type="entry name" value="Multidrug efflux transporter AcrB transmembrane domain"/>
    <property type="match status" value="2"/>
</dbReference>
<dbReference type="GO" id="GO:0042910">
    <property type="term" value="F:xenobiotic transmembrane transporter activity"/>
    <property type="evidence" value="ECO:0007669"/>
    <property type="project" value="TreeGrafter"/>
</dbReference>
<dbReference type="SUPFAM" id="SSF82866">
    <property type="entry name" value="Multidrug efflux transporter AcrB transmembrane domain"/>
    <property type="match status" value="2"/>
</dbReference>
<dbReference type="SUPFAM" id="SSF82693">
    <property type="entry name" value="Multidrug efflux transporter AcrB pore domain, PN1, PN2, PC1 and PC2 subdomains"/>
    <property type="match status" value="3"/>
</dbReference>
<dbReference type="InterPro" id="IPR001036">
    <property type="entry name" value="Acrflvin-R"/>
</dbReference>
<dbReference type="SUPFAM" id="SSF82714">
    <property type="entry name" value="Multidrug efflux transporter AcrB TolC docking domain, DN and DC subdomains"/>
    <property type="match status" value="2"/>
</dbReference>
<evidence type="ECO:0000256" key="8">
    <source>
        <dbReference type="ARBA" id="ARBA00023136"/>
    </source>
</evidence>
<dbReference type="GO" id="GO:0009636">
    <property type="term" value="P:response to toxic substance"/>
    <property type="evidence" value="ECO:0007669"/>
    <property type="project" value="UniProtKB-ARBA"/>
</dbReference>
<protein>
    <recommendedName>
        <fullName evidence="9">Efflux pump membrane transporter</fullName>
    </recommendedName>
</protein>
<dbReference type="FunFam" id="3.30.70.1430:FF:000001">
    <property type="entry name" value="Efflux pump membrane transporter"/>
    <property type="match status" value="1"/>
</dbReference>
<evidence type="ECO:0000256" key="7">
    <source>
        <dbReference type="ARBA" id="ARBA00022989"/>
    </source>
</evidence>
<reference evidence="10 11" key="1">
    <citation type="submission" date="2017-03" db="EMBL/GenBank/DDBJ databases">
        <authorList>
            <person name="Afonso C.L."/>
            <person name="Miller P.J."/>
            <person name="Scott M.A."/>
            <person name="Spackman E."/>
            <person name="Goraichik I."/>
            <person name="Dimitrov K.M."/>
            <person name="Suarez D.L."/>
            <person name="Swayne D.E."/>
        </authorList>
    </citation>
    <scope>NUCLEOTIDE SEQUENCE [LARGE SCALE GENOMIC DNA]</scope>
    <source>
        <strain evidence="10 11">CECT 7639</strain>
    </source>
</reference>
<evidence type="ECO:0000256" key="6">
    <source>
        <dbReference type="ARBA" id="ARBA00022692"/>
    </source>
</evidence>